<gene>
    <name evidence="1" type="ORF">SGUI_3231</name>
</gene>
<reference evidence="1 2" key="1">
    <citation type="submission" date="2016-03" db="EMBL/GenBank/DDBJ databases">
        <title>Shallow-sea hydrothermal system.</title>
        <authorList>
            <person name="Tang K."/>
        </authorList>
    </citation>
    <scope>NUCLEOTIDE SEQUENCE [LARGE SCALE GENOMIC DNA]</scope>
    <source>
        <strain evidence="1 2">JLT9</strain>
    </source>
</reference>
<accession>A0A1B1NGQ8</accession>
<name>A0A1B1NGQ8_9MICO</name>
<organism evidence="1 2">
    <name type="scientific">Serinicoccus hydrothermalis</name>
    <dbReference type="NCBI Taxonomy" id="1758689"/>
    <lineage>
        <taxon>Bacteria</taxon>
        <taxon>Bacillati</taxon>
        <taxon>Actinomycetota</taxon>
        <taxon>Actinomycetes</taxon>
        <taxon>Micrococcales</taxon>
        <taxon>Ornithinimicrobiaceae</taxon>
        <taxon>Serinicoccus</taxon>
    </lineage>
</organism>
<dbReference type="Proteomes" id="UP000092482">
    <property type="component" value="Chromosome"/>
</dbReference>
<evidence type="ECO:0000313" key="1">
    <source>
        <dbReference type="EMBL" id="ANS80627.1"/>
    </source>
</evidence>
<dbReference type="EMBL" id="CP014989">
    <property type="protein sequence ID" value="ANS80627.1"/>
    <property type="molecule type" value="Genomic_DNA"/>
</dbReference>
<dbReference type="AlphaFoldDB" id="A0A1B1NGQ8"/>
<protein>
    <submittedName>
        <fullName evidence="1">Uncharacterized protein</fullName>
    </submittedName>
</protein>
<sequence>MPLDVEDEDGTTFPDHVIGVLLAQPDDAEIVRQHWQEIRSFGIEPSDEIWLREMEAVLPAVRTVAARLLRGEPVTHADVVELLEKAG</sequence>
<evidence type="ECO:0000313" key="2">
    <source>
        <dbReference type="Proteomes" id="UP000092482"/>
    </source>
</evidence>
<keyword evidence="2" id="KW-1185">Reference proteome</keyword>
<dbReference type="KEGG" id="serj:SGUI_3231"/>
<proteinExistence type="predicted"/>